<evidence type="ECO:0000313" key="3">
    <source>
        <dbReference type="Proteomes" id="UP000053424"/>
    </source>
</evidence>
<dbReference type="EMBL" id="KN831830">
    <property type="protein sequence ID" value="KIM35110.1"/>
    <property type="molecule type" value="Genomic_DNA"/>
</dbReference>
<sequence>MSFPIKSHLPLITTRVEFKFNKLPPPPQITTRRDFGAHVRRRARHNSVPYSRPRTRGQTPGRERSIGLGFESDSSLSDLSDTDASLDGDNDQSISPLIPKPAGEAGKVNSWTKRRYQDFERHIKTEVADKLNVAMCFSRQKPADLDEIIQSGSSKQSIKHRYSTYLCVQTAQKFGIENTYKNNWPIREALKARLKYTADWEKKKVERRINAELKEVLKQLKGKRKASVEKETA</sequence>
<name>A0A0C3BEC5_HEBCY</name>
<dbReference type="OrthoDB" id="2686745at2759"/>
<keyword evidence="3" id="KW-1185">Reference proteome</keyword>
<feature type="compositionally biased region" description="Acidic residues" evidence="1">
    <location>
        <begin position="80"/>
        <end position="90"/>
    </location>
</feature>
<gene>
    <name evidence="2" type="ORF">M413DRAFT_32736</name>
</gene>
<evidence type="ECO:0000256" key="1">
    <source>
        <dbReference type="SAM" id="MobiDB-lite"/>
    </source>
</evidence>
<reference evidence="3" key="2">
    <citation type="submission" date="2015-01" db="EMBL/GenBank/DDBJ databases">
        <title>Evolutionary Origins and Diversification of the Mycorrhizal Mutualists.</title>
        <authorList>
            <consortium name="DOE Joint Genome Institute"/>
            <consortium name="Mycorrhizal Genomics Consortium"/>
            <person name="Kohler A."/>
            <person name="Kuo A."/>
            <person name="Nagy L.G."/>
            <person name="Floudas D."/>
            <person name="Copeland A."/>
            <person name="Barry K.W."/>
            <person name="Cichocki N."/>
            <person name="Veneault-Fourrey C."/>
            <person name="LaButti K."/>
            <person name="Lindquist E.A."/>
            <person name="Lipzen A."/>
            <person name="Lundell T."/>
            <person name="Morin E."/>
            <person name="Murat C."/>
            <person name="Riley R."/>
            <person name="Ohm R."/>
            <person name="Sun H."/>
            <person name="Tunlid A."/>
            <person name="Henrissat B."/>
            <person name="Grigoriev I.V."/>
            <person name="Hibbett D.S."/>
            <person name="Martin F."/>
        </authorList>
    </citation>
    <scope>NUCLEOTIDE SEQUENCE [LARGE SCALE GENOMIC DNA]</scope>
    <source>
        <strain evidence="3">h7</strain>
    </source>
</reference>
<accession>A0A0C3BEC5</accession>
<feature type="region of interest" description="Disordered" evidence="1">
    <location>
        <begin position="23"/>
        <end position="106"/>
    </location>
</feature>
<dbReference type="AlphaFoldDB" id="A0A0C3BEC5"/>
<proteinExistence type="predicted"/>
<organism evidence="2 3">
    <name type="scientific">Hebeloma cylindrosporum</name>
    <dbReference type="NCBI Taxonomy" id="76867"/>
    <lineage>
        <taxon>Eukaryota</taxon>
        <taxon>Fungi</taxon>
        <taxon>Dikarya</taxon>
        <taxon>Basidiomycota</taxon>
        <taxon>Agaricomycotina</taxon>
        <taxon>Agaricomycetes</taxon>
        <taxon>Agaricomycetidae</taxon>
        <taxon>Agaricales</taxon>
        <taxon>Agaricineae</taxon>
        <taxon>Hymenogastraceae</taxon>
        <taxon>Hebeloma</taxon>
    </lineage>
</organism>
<protein>
    <submittedName>
        <fullName evidence="2">Uncharacterized protein</fullName>
    </submittedName>
</protein>
<reference evidence="2 3" key="1">
    <citation type="submission" date="2014-04" db="EMBL/GenBank/DDBJ databases">
        <authorList>
            <consortium name="DOE Joint Genome Institute"/>
            <person name="Kuo A."/>
            <person name="Gay G."/>
            <person name="Dore J."/>
            <person name="Kohler A."/>
            <person name="Nagy L.G."/>
            <person name="Floudas D."/>
            <person name="Copeland A."/>
            <person name="Barry K.W."/>
            <person name="Cichocki N."/>
            <person name="Veneault-Fourrey C."/>
            <person name="LaButti K."/>
            <person name="Lindquist E.A."/>
            <person name="Lipzen A."/>
            <person name="Lundell T."/>
            <person name="Morin E."/>
            <person name="Murat C."/>
            <person name="Sun H."/>
            <person name="Tunlid A."/>
            <person name="Henrissat B."/>
            <person name="Grigoriev I.V."/>
            <person name="Hibbett D.S."/>
            <person name="Martin F."/>
            <person name="Nordberg H.P."/>
            <person name="Cantor M.N."/>
            <person name="Hua S.X."/>
        </authorList>
    </citation>
    <scope>NUCLEOTIDE SEQUENCE [LARGE SCALE GENOMIC DNA]</scope>
    <source>
        <strain evidence="3">h7</strain>
    </source>
</reference>
<dbReference type="Proteomes" id="UP000053424">
    <property type="component" value="Unassembled WGS sequence"/>
</dbReference>
<evidence type="ECO:0000313" key="2">
    <source>
        <dbReference type="EMBL" id="KIM35110.1"/>
    </source>
</evidence>
<dbReference type="HOGENOM" id="CLU_065614_2_0_1"/>